<dbReference type="RefSeq" id="WP_246154263.1">
    <property type="nucleotide sequence ID" value="NZ_CP022579.1"/>
</dbReference>
<proteinExistence type="predicted"/>
<evidence type="ECO:0000256" key="1">
    <source>
        <dbReference type="SAM" id="Phobius"/>
    </source>
</evidence>
<feature type="domain" description="Phosphatidic acid phosphatase type 2/haloperoxidase" evidence="2">
    <location>
        <begin position="122"/>
        <end position="225"/>
    </location>
</feature>
<feature type="transmembrane region" description="Helical" evidence="1">
    <location>
        <begin position="31"/>
        <end position="54"/>
    </location>
</feature>
<dbReference type="AlphaFoldDB" id="A0A5C1E693"/>
<keyword evidence="1" id="KW-0472">Membrane</keyword>
<dbReference type="Proteomes" id="UP000323671">
    <property type="component" value="Chromosome"/>
</dbReference>
<dbReference type="Gene3D" id="1.20.144.10">
    <property type="entry name" value="Phosphatidic acid phosphatase type 2/haloperoxidase"/>
    <property type="match status" value="1"/>
</dbReference>
<evidence type="ECO:0000313" key="4">
    <source>
        <dbReference type="Proteomes" id="UP000323671"/>
    </source>
</evidence>
<organism evidence="3 4">
    <name type="scientific">Oryzomicrobium terrae</name>
    <dbReference type="NCBI Taxonomy" id="1735038"/>
    <lineage>
        <taxon>Bacteria</taxon>
        <taxon>Pseudomonadati</taxon>
        <taxon>Pseudomonadota</taxon>
        <taxon>Betaproteobacteria</taxon>
        <taxon>Rhodocyclales</taxon>
        <taxon>Rhodocyclaceae</taxon>
        <taxon>Oryzomicrobium</taxon>
    </lineage>
</organism>
<keyword evidence="1" id="KW-0812">Transmembrane</keyword>
<dbReference type="EMBL" id="CP022579">
    <property type="protein sequence ID" value="QEL63817.1"/>
    <property type="molecule type" value="Genomic_DNA"/>
</dbReference>
<evidence type="ECO:0000313" key="3">
    <source>
        <dbReference type="EMBL" id="QEL63817.1"/>
    </source>
</evidence>
<feature type="transmembrane region" description="Helical" evidence="1">
    <location>
        <begin position="204"/>
        <end position="227"/>
    </location>
</feature>
<dbReference type="Pfam" id="PF01569">
    <property type="entry name" value="PAP2"/>
    <property type="match status" value="1"/>
</dbReference>
<evidence type="ECO:0000259" key="2">
    <source>
        <dbReference type="Pfam" id="PF01569"/>
    </source>
</evidence>
<gene>
    <name evidence="3" type="ORF">OTERR_03410</name>
</gene>
<protein>
    <recommendedName>
        <fullName evidence="2">Phosphatidic acid phosphatase type 2/haloperoxidase domain-containing protein</fullName>
    </recommendedName>
</protein>
<accession>A0A5C1E693</accession>
<name>A0A5C1E693_9RHOO</name>
<dbReference type="InterPro" id="IPR000326">
    <property type="entry name" value="PAP2/HPO"/>
</dbReference>
<feature type="transmembrane region" description="Helical" evidence="1">
    <location>
        <begin position="66"/>
        <end position="89"/>
    </location>
</feature>
<keyword evidence="1" id="KW-1133">Transmembrane helix</keyword>
<keyword evidence="4" id="KW-1185">Reference proteome</keyword>
<sequence>MMRRDAPFLAPQAAPLAGLRGRPLLYAMFRLWWLKASGTTVFITLFFTAYVHLLKNPSGAVTEMPLLWLDQAVGVHTLALPVYVSLWVYVSLPTLLLFTVAELASFGLAAALLCLSGLACFYLWPTAVPPANIDWGQYPGFAFMKGMDAAGNACPSLHVATAVFSACWLQALLRRIAAPAWLNAANWLWCLAIAYSTLATKQHVAVDMLAGIALGGVAGLLSLRACADRLARYRP</sequence>
<feature type="transmembrane region" description="Helical" evidence="1">
    <location>
        <begin position="95"/>
        <end position="124"/>
    </location>
</feature>
<dbReference type="KEGG" id="otr:OTERR_03410"/>
<feature type="transmembrane region" description="Helical" evidence="1">
    <location>
        <begin position="180"/>
        <end position="198"/>
    </location>
</feature>
<reference evidence="3 4" key="1">
    <citation type="submission" date="2017-07" db="EMBL/GenBank/DDBJ databases">
        <title>Complete genome sequence of Oryzomicrobium terrae TPP412.</title>
        <authorList>
            <person name="Chiu L.-W."/>
            <person name="Lo K.-J."/>
            <person name="Tsai Y.-M."/>
            <person name="Lin S.-S."/>
            <person name="Kuo C.-H."/>
            <person name="Liu C.-T."/>
        </authorList>
    </citation>
    <scope>NUCLEOTIDE SEQUENCE [LARGE SCALE GENOMIC DNA]</scope>
    <source>
        <strain evidence="3 4">TPP412</strain>
    </source>
</reference>